<proteinExistence type="predicted"/>
<dbReference type="EMBL" id="CP022163">
    <property type="protein sequence ID" value="ATB30940.1"/>
    <property type="molecule type" value="Genomic_DNA"/>
</dbReference>
<accession>A0A250II96</accession>
<organism evidence="1 2">
    <name type="scientific">Melittangium boletus DSM 14713</name>
    <dbReference type="NCBI Taxonomy" id="1294270"/>
    <lineage>
        <taxon>Bacteria</taxon>
        <taxon>Pseudomonadati</taxon>
        <taxon>Myxococcota</taxon>
        <taxon>Myxococcia</taxon>
        <taxon>Myxococcales</taxon>
        <taxon>Cystobacterineae</taxon>
        <taxon>Archangiaceae</taxon>
        <taxon>Melittangium</taxon>
    </lineage>
</organism>
<reference evidence="1 2" key="1">
    <citation type="submission" date="2017-06" db="EMBL/GenBank/DDBJ databases">
        <authorList>
            <person name="Kim H.J."/>
            <person name="Triplett B.A."/>
        </authorList>
    </citation>
    <scope>NUCLEOTIDE SEQUENCE [LARGE SCALE GENOMIC DNA]</scope>
    <source>
        <strain evidence="1 2">DSM 14713</strain>
    </source>
</reference>
<gene>
    <name evidence="1" type="ORF">MEBOL_004402</name>
</gene>
<protein>
    <recommendedName>
        <fullName evidence="3">Lipoprotein</fullName>
    </recommendedName>
</protein>
<dbReference type="KEGG" id="mbd:MEBOL_004402"/>
<dbReference type="Proteomes" id="UP000217289">
    <property type="component" value="Chromosome"/>
</dbReference>
<dbReference type="OrthoDB" id="5507754at2"/>
<evidence type="ECO:0008006" key="3">
    <source>
        <dbReference type="Google" id="ProtNLM"/>
    </source>
</evidence>
<name>A0A250II96_9BACT</name>
<dbReference type="RefSeq" id="WP_095979333.1">
    <property type="nucleotide sequence ID" value="NZ_CP022163.1"/>
</dbReference>
<sequence length="222" mass="24614">MMNRIFGRITVMGILALGVGCGGTVLEEDVEGQSLDSVVQAAQQETPRKVEDLIGALDRQAGVLHVVEGSQAIVLKELKAERIDNNTYMTRDELTGEQWRYSIVPYPGVLWPKWFKLCPNGQLVFTSMECPTRIVDDPLVRVWQNSSCGFRVQAASTGACVNASSGSYRYEYLLAYKCGVGTGFCVERPAAMAIRYDYILNACDPSLISNVQSENHNYLCKR</sequence>
<evidence type="ECO:0000313" key="1">
    <source>
        <dbReference type="EMBL" id="ATB30940.1"/>
    </source>
</evidence>
<keyword evidence="2" id="KW-1185">Reference proteome</keyword>
<dbReference type="PROSITE" id="PS51257">
    <property type="entry name" value="PROKAR_LIPOPROTEIN"/>
    <property type="match status" value="1"/>
</dbReference>
<evidence type="ECO:0000313" key="2">
    <source>
        <dbReference type="Proteomes" id="UP000217289"/>
    </source>
</evidence>
<dbReference type="AlphaFoldDB" id="A0A250II96"/>